<dbReference type="CDD" id="cd04301">
    <property type="entry name" value="NAT_SF"/>
    <property type="match status" value="1"/>
</dbReference>
<dbReference type="SUPFAM" id="SSF55729">
    <property type="entry name" value="Acyl-CoA N-acyltransferases (Nat)"/>
    <property type="match status" value="1"/>
</dbReference>
<dbReference type="PANTHER" id="PTHR42791">
    <property type="entry name" value="GNAT FAMILY ACETYLTRANSFERASE"/>
    <property type="match status" value="1"/>
</dbReference>
<dbReference type="InterPro" id="IPR000182">
    <property type="entry name" value="GNAT_dom"/>
</dbReference>
<evidence type="ECO:0000313" key="3">
    <source>
        <dbReference type="Proteomes" id="UP000554235"/>
    </source>
</evidence>
<dbReference type="Proteomes" id="UP000554235">
    <property type="component" value="Unassembled WGS sequence"/>
</dbReference>
<dbReference type="Pfam" id="PF13508">
    <property type="entry name" value="Acetyltransf_7"/>
    <property type="match status" value="1"/>
</dbReference>
<gene>
    <name evidence="2" type="ORF">FALBO_3812</name>
</gene>
<organism evidence="2 3">
    <name type="scientific">Fusarium albosuccineum</name>
    <dbReference type="NCBI Taxonomy" id="1237068"/>
    <lineage>
        <taxon>Eukaryota</taxon>
        <taxon>Fungi</taxon>
        <taxon>Dikarya</taxon>
        <taxon>Ascomycota</taxon>
        <taxon>Pezizomycotina</taxon>
        <taxon>Sordariomycetes</taxon>
        <taxon>Hypocreomycetidae</taxon>
        <taxon>Hypocreales</taxon>
        <taxon>Nectriaceae</taxon>
        <taxon>Fusarium</taxon>
        <taxon>Fusarium decemcellulare species complex</taxon>
    </lineage>
</organism>
<dbReference type="AlphaFoldDB" id="A0A8H4LKU5"/>
<evidence type="ECO:0000259" key="1">
    <source>
        <dbReference type="PROSITE" id="PS51186"/>
    </source>
</evidence>
<dbReference type="PROSITE" id="PS51186">
    <property type="entry name" value="GNAT"/>
    <property type="match status" value="1"/>
</dbReference>
<feature type="domain" description="N-acetyltransferase" evidence="1">
    <location>
        <begin position="4"/>
        <end position="200"/>
    </location>
</feature>
<evidence type="ECO:0000313" key="2">
    <source>
        <dbReference type="EMBL" id="KAF4469284.1"/>
    </source>
</evidence>
<dbReference type="InterPro" id="IPR052523">
    <property type="entry name" value="Trichothecene_AcTrans"/>
</dbReference>
<keyword evidence="3" id="KW-1185">Reference proteome</keyword>
<name>A0A8H4LKU5_9HYPO</name>
<dbReference type="OrthoDB" id="410198at2759"/>
<comment type="caution">
    <text evidence="2">The sequence shown here is derived from an EMBL/GenBank/DDBJ whole genome shotgun (WGS) entry which is preliminary data.</text>
</comment>
<dbReference type="EMBL" id="JAADYS010000496">
    <property type="protein sequence ID" value="KAF4469284.1"/>
    <property type="molecule type" value="Genomic_DNA"/>
</dbReference>
<dbReference type="GO" id="GO:0016747">
    <property type="term" value="F:acyltransferase activity, transferring groups other than amino-acyl groups"/>
    <property type="evidence" value="ECO:0007669"/>
    <property type="project" value="InterPro"/>
</dbReference>
<dbReference type="PANTHER" id="PTHR42791:SF2">
    <property type="entry name" value="N-ACETYLTRANSFERASE DOMAIN-CONTAINING PROTEIN"/>
    <property type="match status" value="1"/>
</dbReference>
<proteinExistence type="predicted"/>
<keyword evidence="2" id="KW-0808">Transferase</keyword>
<dbReference type="Gene3D" id="3.40.630.30">
    <property type="match status" value="1"/>
</dbReference>
<dbReference type="InterPro" id="IPR016181">
    <property type="entry name" value="Acyl_CoA_acyltransferase"/>
</dbReference>
<reference evidence="2 3" key="1">
    <citation type="submission" date="2020-01" db="EMBL/GenBank/DDBJ databases">
        <title>Identification and distribution of gene clusters putatively required for synthesis of sphingolipid metabolism inhibitors in phylogenetically diverse species of the filamentous fungus Fusarium.</title>
        <authorList>
            <person name="Kim H.-S."/>
            <person name="Busman M."/>
            <person name="Brown D.W."/>
            <person name="Divon H."/>
            <person name="Uhlig S."/>
            <person name="Proctor R.H."/>
        </authorList>
    </citation>
    <scope>NUCLEOTIDE SEQUENCE [LARGE SCALE GENOMIC DNA]</scope>
    <source>
        <strain evidence="2 3">NRRL 20459</strain>
    </source>
</reference>
<protein>
    <submittedName>
        <fullName evidence="2">Puromycin n-acetyltransferase</fullName>
    </submittedName>
</protein>
<accession>A0A8H4LKU5</accession>
<sequence>MASITIRPATQQDVSSMLSVYFSAFSSAPFQQRCLPPSDPEVQAYTTSRIEKSIGAPGAHILVAESGSEPGILGWVRWVRRPVPSPHVILSPSDYPAAGDQALAARFFQANADASAKYVAGEAHWFLSTIVTAKEAQGCGVGSALMQFGVARADDEGWMAYVNSSEEGKKLYKKFGFKVVGQSEFPELGTIQYHMKREANKLNHE</sequence>